<dbReference type="PROSITE" id="PS50888">
    <property type="entry name" value="BHLH"/>
    <property type="match status" value="1"/>
</dbReference>
<dbReference type="InterPro" id="IPR011598">
    <property type="entry name" value="bHLH_dom"/>
</dbReference>
<protein>
    <submittedName>
        <fullName evidence="5">Achaete-scute-like protein ASH3</fullName>
    </submittedName>
</protein>
<dbReference type="GO" id="GO:0090575">
    <property type="term" value="C:RNA polymerase II transcription regulator complex"/>
    <property type="evidence" value="ECO:0007669"/>
    <property type="project" value="TreeGrafter"/>
</dbReference>
<organism evidence="5">
    <name type="scientific">Bombyx mori</name>
    <name type="common">Silk moth</name>
    <dbReference type="NCBI Taxonomy" id="7091"/>
    <lineage>
        <taxon>Eukaryota</taxon>
        <taxon>Metazoa</taxon>
        <taxon>Ecdysozoa</taxon>
        <taxon>Arthropoda</taxon>
        <taxon>Hexapoda</taxon>
        <taxon>Insecta</taxon>
        <taxon>Pterygota</taxon>
        <taxon>Neoptera</taxon>
        <taxon>Endopterygota</taxon>
        <taxon>Lepidoptera</taxon>
        <taxon>Glossata</taxon>
        <taxon>Ditrysia</taxon>
        <taxon>Bombycoidea</taxon>
        <taxon>Bombycidae</taxon>
        <taxon>Bombycinae</taxon>
        <taxon>Bombyx</taxon>
    </lineage>
</organism>
<dbReference type="SMART" id="SM00353">
    <property type="entry name" value="HLH"/>
    <property type="match status" value="1"/>
</dbReference>
<dbReference type="GO" id="GO:0007399">
    <property type="term" value="P:nervous system development"/>
    <property type="evidence" value="ECO:0007669"/>
    <property type="project" value="UniProtKB-KW"/>
</dbReference>
<dbReference type="KEGG" id="bmor:100125604"/>
<feature type="domain" description="BHLH" evidence="4">
    <location>
        <begin position="88"/>
        <end position="151"/>
    </location>
</feature>
<evidence type="ECO:0000256" key="1">
    <source>
        <dbReference type="ARBA" id="ARBA00022902"/>
    </source>
</evidence>
<dbReference type="InterPro" id="IPR015660">
    <property type="entry name" value="MASH1/Ascl1a-like"/>
</dbReference>
<proteinExistence type="evidence at transcript level"/>
<dbReference type="EnsemblMetazoa" id="NM_001105224.1">
    <property type="protein sequence ID" value="NP_001098694.1"/>
    <property type="gene ID" value="GeneID_100125604"/>
</dbReference>
<evidence type="ECO:0000313" key="5">
    <source>
        <dbReference type="EMBL" id="ABR20840.1"/>
    </source>
</evidence>
<dbReference type="GO" id="GO:0046983">
    <property type="term" value="F:protein dimerization activity"/>
    <property type="evidence" value="ECO:0007669"/>
    <property type="project" value="InterPro"/>
</dbReference>
<reference evidence="7" key="3">
    <citation type="journal article" date="2008" name="Insect Biochem. Mol. Biol.">
        <title>The genome of a lepidopteran model insect, the silkworm Bombyx mori.</title>
        <authorList>
            <consortium name="International Silkworm Genome Consortium"/>
        </authorList>
    </citation>
    <scope>NUCLEOTIDE SEQUENCE [LARGE SCALE GENOMIC DNA]</scope>
    <source>
        <strain evidence="7">p50T</strain>
    </source>
</reference>
<evidence type="ECO:0000259" key="4">
    <source>
        <dbReference type="PROSITE" id="PS50888"/>
    </source>
</evidence>
<dbReference type="GO" id="GO:0000981">
    <property type="term" value="F:DNA-binding transcription factor activity, RNA polymerase II-specific"/>
    <property type="evidence" value="ECO:0007669"/>
    <property type="project" value="TreeGrafter"/>
</dbReference>
<sequence length="241" mass="26834">MRGRPEPSFTSYASRRLHIIQCTSHCSLTNSNSKMIKGIHHKSNYTLYVNDSPKMVAIAPAPETRLTLELEPKKYNYKNCSHNGTQAASIARRNARERNRVKQVNDGFNALRKRLPAAVVAALSGGARRGSGKKLSKVDTLRMVVEYIRYLQNMIDESDAALGIPKQPSIDLSTISYEADDGVFERSSPYTDSVPSPAGSESSSGVSSNYSQGYIPNFQIEEQITPMDDDLLNTISWWQEK</sequence>
<dbReference type="HOGENOM" id="CLU_063523_0_1_1"/>
<reference evidence="6" key="4">
    <citation type="submission" date="2022-06" db="UniProtKB">
        <authorList>
            <consortium name="EnsemblMetazoa"/>
        </authorList>
    </citation>
    <scope>IDENTIFICATION</scope>
    <source>
        <strain evidence="6">p50T (Dazao)</strain>
    </source>
</reference>
<evidence type="ECO:0000256" key="2">
    <source>
        <dbReference type="ARBA" id="ARBA00023125"/>
    </source>
</evidence>
<evidence type="ECO:0000313" key="7">
    <source>
        <dbReference type="Proteomes" id="UP000005204"/>
    </source>
</evidence>
<dbReference type="OrthoDB" id="6241467at2759"/>
<dbReference type="PANTHER" id="PTHR13935">
    <property type="entry name" value="ACHAETE-SCUTE TRANSCRIPTION FACTOR-RELATED"/>
    <property type="match status" value="1"/>
</dbReference>
<dbReference type="RefSeq" id="NP_001098694.1">
    <property type="nucleotide sequence ID" value="NM_001105224.1"/>
</dbReference>
<keyword evidence="7" id="KW-1185">Reference proteome</keyword>
<dbReference type="GeneID" id="100125604"/>
<accession>A6N868</accession>
<dbReference type="EMBL" id="EF620928">
    <property type="protein sequence ID" value="ABR20840.1"/>
    <property type="molecule type" value="mRNA"/>
</dbReference>
<gene>
    <name evidence="5" type="primary">ASH3</name>
    <name evidence="6" type="synonym">100125604</name>
</gene>
<name>A6N868_BOMMO</name>
<reference evidence="5" key="1">
    <citation type="submission" date="2007-05" db="EMBL/GenBank/DDBJ databases">
        <authorList>
            <person name="Zhou Q.-X."/>
            <person name="Zhang Z.-F."/>
        </authorList>
    </citation>
    <scope>NUCLEOTIDE SEQUENCE</scope>
</reference>
<dbReference type="CDD" id="cd19744">
    <property type="entry name" value="bHLH_TS_dAS-C_like"/>
    <property type="match status" value="1"/>
</dbReference>
<keyword evidence="1" id="KW-0524">Neurogenesis</keyword>
<evidence type="ECO:0000313" key="6">
    <source>
        <dbReference type="EnsemblMetazoa" id="NP_001098694.1"/>
    </source>
</evidence>
<dbReference type="Proteomes" id="UP000005204">
    <property type="component" value="Unassembled WGS sequence"/>
</dbReference>
<dbReference type="Gene3D" id="4.10.280.10">
    <property type="entry name" value="Helix-loop-helix DNA-binding domain"/>
    <property type="match status" value="1"/>
</dbReference>
<dbReference type="Pfam" id="PF00010">
    <property type="entry name" value="HLH"/>
    <property type="match status" value="1"/>
</dbReference>
<dbReference type="CTD" id="11358"/>
<feature type="compositionally biased region" description="Low complexity" evidence="3">
    <location>
        <begin position="193"/>
        <end position="208"/>
    </location>
</feature>
<dbReference type="AlphaFoldDB" id="A6N868"/>
<dbReference type="GO" id="GO:0000977">
    <property type="term" value="F:RNA polymerase II transcription regulatory region sequence-specific DNA binding"/>
    <property type="evidence" value="ECO:0007669"/>
    <property type="project" value="TreeGrafter"/>
</dbReference>
<dbReference type="PANTHER" id="PTHR13935:SF106">
    <property type="entry name" value="ACHAETE-SCUTE COMPLEX PROTEIN T5-RELATED"/>
    <property type="match status" value="1"/>
</dbReference>
<reference evidence="5" key="2">
    <citation type="journal article" date="2008" name="BMC Genet.">
        <title>Analysis of four achaete-scute homologs in Bombyx mori reveals new viewpoints of the evolution and functions of this gene family.</title>
        <authorList>
            <person name="Zhou Q."/>
            <person name="Zhang T."/>
            <person name="Xu W."/>
            <person name="Yu L."/>
            <person name="Yi Y."/>
            <person name="Zhang Z."/>
        </authorList>
    </citation>
    <scope>NUCLEOTIDE SEQUENCE</scope>
</reference>
<dbReference type="SUPFAM" id="SSF47459">
    <property type="entry name" value="HLH, helix-loop-helix DNA-binding domain"/>
    <property type="match status" value="1"/>
</dbReference>
<evidence type="ECO:0000256" key="3">
    <source>
        <dbReference type="SAM" id="MobiDB-lite"/>
    </source>
</evidence>
<dbReference type="InterPro" id="IPR036638">
    <property type="entry name" value="HLH_DNA-bd_sf"/>
</dbReference>
<keyword evidence="2" id="KW-0238">DNA-binding</keyword>
<feature type="region of interest" description="Disordered" evidence="3">
    <location>
        <begin position="186"/>
        <end position="209"/>
    </location>
</feature>